<dbReference type="PANTHER" id="PTHR33164">
    <property type="entry name" value="TRANSCRIPTIONAL REGULATOR, MARR FAMILY"/>
    <property type="match status" value="1"/>
</dbReference>
<reference evidence="8" key="1">
    <citation type="journal article" date="2019" name="Int. J. Syst. Evol. Microbiol.">
        <title>The Global Catalogue of Microorganisms (GCM) 10K type strain sequencing project: providing services to taxonomists for standard genome sequencing and annotation.</title>
        <authorList>
            <consortium name="The Broad Institute Genomics Platform"/>
            <consortium name="The Broad Institute Genome Sequencing Center for Infectious Disease"/>
            <person name="Wu L."/>
            <person name="Ma J."/>
        </authorList>
    </citation>
    <scope>NUCLEOTIDE SEQUENCE [LARGE SCALE GENOMIC DNA]</scope>
    <source>
        <strain evidence="8">JCM 17021</strain>
    </source>
</reference>
<proteinExistence type="predicted"/>
<keyword evidence="4" id="KW-0238">DNA-binding</keyword>
<sequence>MSTTNPLALDEQVCFALYSGSKTVTGVYRDLLEPLGLTYPQYLVMLALWEGDDVTVSWLGGRLGLDSGTLSPLLKRLEASGLVARQRSLDDERVVRISLTPEGVALRDRALTVPAALFARLGLEPDEAIQLRSLLNKMCLVEATRSEQATNKKEAR</sequence>
<accession>A0ABP7KU74</accession>
<dbReference type="EMBL" id="BAABCN010000012">
    <property type="protein sequence ID" value="GAA3888154.1"/>
    <property type="molecule type" value="Genomic_DNA"/>
</dbReference>
<evidence type="ECO:0000313" key="8">
    <source>
        <dbReference type="Proteomes" id="UP001501803"/>
    </source>
</evidence>
<keyword evidence="8" id="KW-1185">Reference proteome</keyword>
<evidence type="ECO:0000256" key="5">
    <source>
        <dbReference type="ARBA" id="ARBA00023163"/>
    </source>
</evidence>
<dbReference type="InterPro" id="IPR039422">
    <property type="entry name" value="MarR/SlyA-like"/>
</dbReference>
<evidence type="ECO:0000256" key="4">
    <source>
        <dbReference type="ARBA" id="ARBA00023125"/>
    </source>
</evidence>
<dbReference type="PANTHER" id="PTHR33164:SF5">
    <property type="entry name" value="ORGANIC HYDROPEROXIDE RESISTANCE TRANSCRIPTIONAL REGULATOR"/>
    <property type="match status" value="1"/>
</dbReference>
<evidence type="ECO:0000313" key="7">
    <source>
        <dbReference type="EMBL" id="GAA3888154.1"/>
    </source>
</evidence>
<evidence type="ECO:0000259" key="6">
    <source>
        <dbReference type="PROSITE" id="PS50995"/>
    </source>
</evidence>
<dbReference type="InterPro" id="IPR055166">
    <property type="entry name" value="Transc_reg_Sar_Rot_HTH"/>
</dbReference>
<organism evidence="7 8">
    <name type="scientific">Leifsonia kafniensis</name>
    <dbReference type="NCBI Taxonomy" id="475957"/>
    <lineage>
        <taxon>Bacteria</taxon>
        <taxon>Bacillati</taxon>
        <taxon>Actinomycetota</taxon>
        <taxon>Actinomycetes</taxon>
        <taxon>Micrococcales</taxon>
        <taxon>Microbacteriaceae</taxon>
        <taxon>Leifsonia</taxon>
    </lineage>
</organism>
<dbReference type="Proteomes" id="UP001501803">
    <property type="component" value="Unassembled WGS sequence"/>
</dbReference>
<evidence type="ECO:0000256" key="1">
    <source>
        <dbReference type="ARBA" id="ARBA00004496"/>
    </source>
</evidence>
<name>A0ABP7KU74_9MICO</name>
<keyword evidence="3" id="KW-0805">Transcription regulation</keyword>
<dbReference type="InterPro" id="IPR000835">
    <property type="entry name" value="HTH_MarR-typ"/>
</dbReference>
<protein>
    <submittedName>
        <fullName evidence="7">MarR family transcriptional regulator</fullName>
    </submittedName>
</protein>
<keyword evidence="2" id="KW-0963">Cytoplasm</keyword>
<keyword evidence="5" id="KW-0804">Transcription</keyword>
<dbReference type="SMART" id="SM00347">
    <property type="entry name" value="HTH_MARR"/>
    <property type="match status" value="1"/>
</dbReference>
<dbReference type="InterPro" id="IPR036390">
    <property type="entry name" value="WH_DNA-bd_sf"/>
</dbReference>
<gene>
    <name evidence="7" type="ORF">GCM10022381_32590</name>
</gene>
<dbReference type="Gene3D" id="1.10.10.10">
    <property type="entry name" value="Winged helix-like DNA-binding domain superfamily/Winged helix DNA-binding domain"/>
    <property type="match status" value="1"/>
</dbReference>
<comment type="subcellular location">
    <subcellularLocation>
        <location evidence="1">Cytoplasm</location>
    </subcellularLocation>
</comment>
<dbReference type="InterPro" id="IPR036388">
    <property type="entry name" value="WH-like_DNA-bd_sf"/>
</dbReference>
<evidence type="ECO:0000256" key="3">
    <source>
        <dbReference type="ARBA" id="ARBA00023015"/>
    </source>
</evidence>
<dbReference type="Pfam" id="PF22381">
    <property type="entry name" value="Staph_reg_Sar_Rot"/>
    <property type="match status" value="1"/>
</dbReference>
<dbReference type="RefSeq" id="WP_345068624.1">
    <property type="nucleotide sequence ID" value="NZ_BAABCN010000012.1"/>
</dbReference>
<dbReference type="PROSITE" id="PS50995">
    <property type="entry name" value="HTH_MARR_2"/>
    <property type="match status" value="1"/>
</dbReference>
<dbReference type="SUPFAM" id="SSF46785">
    <property type="entry name" value="Winged helix' DNA-binding domain"/>
    <property type="match status" value="1"/>
</dbReference>
<comment type="caution">
    <text evidence="7">The sequence shown here is derived from an EMBL/GenBank/DDBJ whole genome shotgun (WGS) entry which is preliminary data.</text>
</comment>
<evidence type="ECO:0000256" key="2">
    <source>
        <dbReference type="ARBA" id="ARBA00022490"/>
    </source>
</evidence>
<dbReference type="PRINTS" id="PR00598">
    <property type="entry name" value="HTHMARR"/>
</dbReference>
<feature type="domain" description="HTH marR-type" evidence="6">
    <location>
        <begin position="10"/>
        <end position="140"/>
    </location>
</feature>